<dbReference type="EMBL" id="JAUFPX010000002">
    <property type="protein sequence ID" value="MDN3589634.1"/>
    <property type="molecule type" value="Genomic_DNA"/>
</dbReference>
<reference evidence="2" key="1">
    <citation type="journal article" date="2019" name="Int. J. Syst. Evol. Microbiol.">
        <title>The Global Catalogue of Microorganisms (GCM) 10K type strain sequencing project: providing services to taxonomists for standard genome sequencing and annotation.</title>
        <authorList>
            <consortium name="The Broad Institute Genomics Platform"/>
            <consortium name="The Broad Institute Genome Sequencing Center for Infectious Disease"/>
            <person name="Wu L."/>
            <person name="Ma J."/>
        </authorList>
    </citation>
    <scope>NUCLEOTIDE SEQUENCE [LARGE SCALE GENOMIC DNA]</scope>
    <source>
        <strain evidence="2">CECT 7069</strain>
    </source>
</reference>
<protein>
    <submittedName>
        <fullName evidence="1">Glycosyltransferase family 2 protein</fullName>
    </submittedName>
</protein>
<organism evidence="1 2">
    <name type="scientific">Methylobacterium adhaesivum</name>
    <dbReference type="NCBI Taxonomy" id="333297"/>
    <lineage>
        <taxon>Bacteria</taxon>
        <taxon>Pseudomonadati</taxon>
        <taxon>Pseudomonadota</taxon>
        <taxon>Alphaproteobacteria</taxon>
        <taxon>Hyphomicrobiales</taxon>
        <taxon>Methylobacteriaceae</taxon>
        <taxon>Methylobacterium</taxon>
    </lineage>
</organism>
<dbReference type="Gene3D" id="3.90.550.10">
    <property type="entry name" value="Spore Coat Polysaccharide Biosynthesis Protein SpsA, Chain A"/>
    <property type="match status" value="1"/>
</dbReference>
<dbReference type="Gene3D" id="3.40.50.300">
    <property type="entry name" value="P-loop containing nucleotide triphosphate hydrolases"/>
    <property type="match status" value="1"/>
</dbReference>
<gene>
    <name evidence="1" type="ORF">QWZ12_03305</name>
</gene>
<comment type="caution">
    <text evidence="1">The sequence shown here is derived from an EMBL/GenBank/DDBJ whole genome shotgun (WGS) entry which is preliminary data.</text>
</comment>
<sequence length="526" mass="57428">MRLVMTLLIRNEIDIIADWLTYHLAQGVDFIVVTDNGSTDGTLDAVARFVPTGRVCLLVEEDQDYRQYAWVTRMARLARDLLKADWIINSDADEFWHAEGGNLKAVLAQAEADVLMVRRRNMIPPEEGSGRDVLADGTLAVLAPVADRSRSKLIRTVSAKAVCRGPGFVAIGQGNHEATYDRPVTRADEPRLTIYHYPVRTYAQFEAKVIQGGAAYARNTEFDPSVGGHWRRWYNTWQAGGLRAEYDAIALGPEARATALAEGILGYDDTIARSLRVRGDGIPAAEADRMADLAALDGPLPTDFDAAGYLRLHPDLAALFTAPWQGSLHYLEHGRREGRIYPSNRTRAEEKRSQAGRIVLAVDGLDGSGKSTVARHVAAALGATVLDPFAGRIGALMVHLARLGQHDRADAVAHDAVALAMAEAPPGPVVFDRHWFTASQLLSSAYRAGWEPRPFSVMTWADRPTTLARLAARGVPDAEAQMTEDRIDTYRRLATELDVALLDTSFTTPEAAAARVLALMAEGLSS</sequence>
<dbReference type="Proteomes" id="UP001224644">
    <property type="component" value="Unassembled WGS sequence"/>
</dbReference>
<dbReference type="SUPFAM" id="SSF52540">
    <property type="entry name" value="P-loop containing nucleoside triphosphate hydrolases"/>
    <property type="match status" value="1"/>
</dbReference>
<dbReference type="InterPro" id="IPR027417">
    <property type="entry name" value="P-loop_NTPase"/>
</dbReference>
<dbReference type="Pfam" id="PF13704">
    <property type="entry name" value="Glyco_tranf_2_4"/>
    <property type="match status" value="1"/>
</dbReference>
<evidence type="ECO:0000313" key="1">
    <source>
        <dbReference type="EMBL" id="MDN3589634.1"/>
    </source>
</evidence>
<name>A0ABT8BCT8_9HYPH</name>
<dbReference type="RefSeq" id="WP_238224229.1">
    <property type="nucleotide sequence ID" value="NZ_BPQD01000007.1"/>
</dbReference>
<proteinExistence type="predicted"/>
<accession>A0ABT8BCT8</accession>
<dbReference type="InterPro" id="IPR029044">
    <property type="entry name" value="Nucleotide-diphossugar_trans"/>
</dbReference>
<evidence type="ECO:0000313" key="2">
    <source>
        <dbReference type="Proteomes" id="UP001224644"/>
    </source>
</evidence>
<keyword evidence="2" id="KW-1185">Reference proteome</keyword>
<dbReference type="SUPFAM" id="SSF53448">
    <property type="entry name" value="Nucleotide-diphospho-sugar transferases"/>
    <property type="match status" value="1"/>
</dbReference>